<accession>A0ABZ2M9K5</accession>
<keyword evidence="3 7" id="KW-0479">Metal-binding</keyword>
<proteinExistence type="inferred from homology"/>
<keyword evidence="5 7" id="KW-0408">Iron</keyword>
<dbReference type="PRINTS" id="PR00463">
    <property type="entry name" value="EP450I"/>
</dbReference>
<dbReference type="InterPro" id="IPR050196">
    <property type="entry name" value="Cytochrome_P450_Monoox"/>
</dbReference>
<evidence type="ECO:0000256" key="1">
    <source>
        <dbReference type="ARBA" id="ARBA00010617"/>
    </source>
</evidence>
<reference evidence="9 10" key="1">
    <citation type="submission" date="2021-12" db="EMBL/GenBank/DDBJ databases">
        <title>Discovery of the Pendulisporaceae a myxobacterial family with distinct sporulation behavior and unique specialized metabolism.</title>
        <authorList>
            <person name="Garcia R."/>
            <person name="Popoff A."/>
            <person name="Bader C.D."/>
            <person name="Loehr J."/>
            <person name="Walesch S."/>
            <person name="Walt C."/>
            <person name="Boldt J."/>
            <person name="Bunk B."/>
            <person name="Haeckl F.J.F.P.J."/>
            <person name="Gunesch A.P."/>
            <person name="Birkelbach J."/>
            <person name="Nuebel U."/>
            <person name="Pietschmann T."/>
            <person name="Bach T."/>
            <person name="Mueller R."/>
        </authorList>
    </citation>
    <scope>NUCLEOTIDE SEQUENCE [LARGE SCALE GENOMIC DNA]</scope>
    <source>
        <strain evidence="9 10">MSr11954</strain>
    </source>
</reference>
<dbReference type="Gene3D" id="1.10.630.10">
    <property type="entry name" value="Cytochrome P450"/>
    <property type="match status" value="1"/>
</dbReference>
<evidence type="ECO:0000256" key="3">
    <source>
        <dbReference type="ARBA" id="ARBA00022723"/>
    </source>
</evidence>
<protein>
    <submittedName>
        <fullName evidence="9">Cytochrome P450</fullName>
    </submittedName>
</protein>
<dbReference type="Pfam" id="PF00067">
    <property type="entry name" value="p450"/>
    <property type="match status" value="1"/>
</dbReference>
<organism evidence="9 10">
    <name type="scientific">Pendulispora albinea</name>
    <dbReference type="NCBI Taxonomy" id="2741071"/>
    <lineage>
        <taxon>Bacteria</taxon>
        <taxon>Pseudomonadati</taxon>
        <taxon>Myxococcota</taxon>
        <taxon>Myxococcia</taxon>
        <taxon>Myxococcales</taxon>
        <taxon>Sorangiineae</taxon>
        <taxon>Pendulisporaceae</taxon>
        <taxon>Pendulispora</taxon>
    </lineage>
</organism>
<evidence type="ECO:0000313" key="10">
    <source>
        <dbReference type="Proteomes" id="UP001370348"/>
    </source>
</evidence>
<dbReference type="SUPFAM" id="SSF48264">
    <property type="entry name" value="Cytochrome P450"/>
    <property type="match status" value="1"/>
</dbReference>
<dbReference type="InterPro" id="IPR036396">
    <property type="entry name" value="Cyt_P450_sf"/>
</dbReference>
<feature type="region of interest" description="Disordered" evidence="8">
    <location>
        <begin position="442"/>
        <end position="461"/>
    </location>
</feature>
<evidence type="ECO:0000256" key="6">
    <source>
        <dbReference type="ARBA" id="ARBA00023033"/>
    </source>
</evidence>
<evidence type="ECO:0000256" key="8">
    <source>
        <dbReference type="SAM" id="MobiDB-lite"/>
    </source>
</evidence>
<dbReference type="PRINTS" id="PR00385">
    <property type="entry name" value="P450"/>
</dbReference>
<dbReference type="InterPro" id="IPR001128">
    <property type="entry name" value="Cyt_P450"/>
</dbReference>
<gene>
    <name evidence="9" type="ORF">LZC94_18425</name>
</gene>
<comment type="similarity">
    <text evidence="1 7">Belongs to the cytochrome P450 family.</text>
</comment>
<dbReference type="PANTHER" id="PTHR24291:SF50">
    <property type="entry name" value="BIFUNCTIONAL ALBAFLAVENONE MONOOXYGENASE_TERPENE SYNTHASE"/>
    <property type="match status" value="1"/>
</dbReference>
<dbReference type="InterPro" id="IPR017972">
    <property type="entry name" value="Cyt_P450_CS"/>
</dbReference>
<keyword evidence="10" id="KW-1185">Reference proteome</keyword>
<sequence>MTFALPFEQIPQVPSRRLLGHLHLIRKNPVEFLRLAQDRADLCRMRLGPTRAVVVSSPRLMHEVLVERHEDHKKSRAIAIFARGLIGQSVFSSHGTRYKKRRGFVAPAFKANVVGRYADAIVNEVDAMLLRFGSEVSIDSEMHEITLRVVAETLFHTSVASDVPAIEDALTRALQAMNGLIGQAIPLPPTYPTKHGLKLRSARRDLDRVVYRIIRERRASGRDEGDILSMLMGARDEAGEGLDDEELRDEVMALMLAGHETTASALTWAIQVIATDPVVQARLTQEVDMVLGDRTPTFADVPKLPYTLAVFKETLRMYPPVYLNGREPMVDTQLDRYAIPAGTLIFLNIYGTHRRPEVYPDPDVFRPERFLGDGEKQLPRGAYLPFGEGPRVCAGNHFALMEGQLVLARLWQRCKLIAPSGKMSDPWPSFTLRARPPVRMRVERRTQRTSQLPAKDRFALS</sequence>
<evidence type="ECO:0000256" key="4">
    <source>
        <dbReference type="ARBA" id="ARBA00023002"/>
    </source>
</evidence>
<dbReference type="Proteomes" id="UP001370348">
    <property type="component" value="Chromosome"/>
</dbReference>
<dbReference type="InterPro" id="IPR002401">
    <property type="entry name" value="Cyt_P450_E_grp-I"/>
</dbReference>
<dbReference type="PROSITE" id="PS00086">
    <property type="entry name" value="CYTOCHROME_P450"/>
    <property type="match status" value="1"/>
</dbReference>
<keyword evidence="6 7" id="KW-0503">Monooxygenase</keyword>
<keyword evidence="4 7" id="KW-0560">Oxidoreductase</keyword>
<dbReference type="EMBL" id="CP089984">
    <property type="protein sequence ID" value="WXB19199.1"/>
    <property type="molecule type" value="Genomic_DNA"/>
</dbReference>
<dbReference type="PANTHER" id="PTHR24291">
    <property type="entry name" value="CYTOCHROME P450 FAMILY 4"/>
    <property type="match status" value="1"/>
</dbReference>
<evidence type="ECO:0000256" key="2">
    <source>
        <dbReference type="ARBA" id="ARBA00022617"/>
    </source>
</evidence>
<dbReference type="RefSeq" id="WP_394828822.1">
    <property type="nucleotide sequence ID" value="NZ_CP089984.1"/>
</dbReference>
<evidence type="ECO:0000256" key="5">
    <source>
        <dbReference type="ARBA" id="ARBA00023004"/>
    </source>
</evidence>
<evidence type="ECO:0000313" key="9">
    <source>
        <dbReference type="EMBL" id="WXB19199.1"/>
    </source>
</evidence>
<evidence type="ECO:0000256" key="7">
    <source>
        <dbReference type="RuleBase" id="RU000461"/>
    </source>
</evidence>
<keyword evidence="2 7" id="KW-0349">Heme</keyword>
<name>A0ABZ2M9K5_9BACT</name>